<keyword evidence="3" id="KW-0813">Transport</keyword>
<evidence type="ECO:0000256" key="6">
    <source>
        <dbReference type="ARBA" id="ARBA00023284"/>
    </source>
</evidence>
<dbReference type="AlphaFoldDB" id="A0A0R1GKW9"/>
<keyword evidence="13" id="KW-1185">Reference proteome</keyword>
<feature type="active site" description="Nucleophile" evidence="9">
    <location>
        <position position="28"/>
    </location>
</feature>
<sequence length="104" mass="11737">MAVNSKATNFFSLIQQEWVLVDFWAAWCTPCQKTTPILLACEKEIPAVHVVRVNVDEEPTIAEKCQVQGLPTLMIFHNGKPVRRVAGYQPKERVRAALADLNVF</sequence>
<dbReference type="STRING" id="1423726.FC07_GL000383"/>
<evidence type="ECO:0000256" key="4">
    <source>
        <dbReference type="ARBA" id="ARBA00022982"/>
    </source>
</evidence>
<dbReference type="PROSITE" id="PS51352">
    <property type="entry name" value="THIOREDOXIN_2"/>
    <property type="match status" value="1"/>
</dbReference>
<evidence type="ECO:0000256" key="8">
    <source>
        <dbReference type="PIRNR" id="PIRNR000077"/>
    </source>
</evidence>
<feature type="active site" description="Nucleophile" evidence="9">
    <location>
        <position position="31"/>
    </location>
</feature>
<dbReference type="PIRSF" id="PIRSF000077">
    <property type="entry name" value="Thioredoxin"/>
    <property type="match status" value="1"/>
</dbReference>
<evidence type="ECO:0000256" key="10">
    <source>
        <dbReference type="PIRSR" id="PIRSR000077-4"/>
    </source>
</evidence>
<dbReference type="PANTHER" id="PTHR45663:SF11">
    <property type="entry name" value="GEO12009P1"/>
    <property type="match status" value="1"/>
</dbReference>
<organism evidence="12 13">
    <name type="scientific">Loigolactobacillus bifermentans DSM 20003</name>
    <dbReference type="NCBI Taxonomy" id="1423726"/>
    <lineage>
        <taxon>Bacteria</taxon>
        <taxon>Bacillati</taxon>
        <taxon>Bacillota</taxon>
        <taxon>Bacilli</taxon>
        <taxon>Lactobacillales</taxon>
        <taxon>Lactobacillaceae</taxon>
        <taxon>Loigolactobacillus</taxon>
    </lineage>
</organism>
<evidence type="ECO:0000256" key="7">
    <source>
        <dbReference type="NCBIfam" id="TIGR01068"/>
    </source>
</evidence>
<feature type="site" description="Contributes to redox potential value" evidence="9">
    <location>
        <position position="30"/>
    </location>
</feature>
<dbReference type="SUPFAM" id="SSF52833">
    <property type="entry name" value="Thioredoxin-like"/>
    <property type="match status" value="1"/>
</dbReference>
<dbReference type="RefSeq" id="WP_235807497.1">
    <property type="nucleotide sequence ID" value="NZ_AZDA01000090.1"/>
</dbReference>
<feature type="site" description="Deprotonates C-terminal active site Cys" evidence="9">
    <location>
        <position position="22"/>
    </location>
</feature>
<dbReference type="PRINTS" id="PR00421">
    <property type="entry name" value="THIOREDOXIN"/>
</dbReference>
<dbReference type="InterPro" id="IPR005746">
    <property type="entry name" value="Thioredoxin"/>
</dbReference>
<dbReference type="InterPro" id="IPR017937">
    <property type="entry name" value="Thioredoxin_CS"/>
</dbReference>
<dbReference type="NCBIfam" id="TIGR01068">
    <property type="entry name" value="thioredoxin"/>
    <property type="match status" value="1"/>
</dbReference>
<dbReference type="Pfam" id="PF00085">
    <property type="entry name" value="Thioredoxin"/>
    <property type="match status" value="1"/>
</dbReference>
<dbReference type="GO" id="GO:0015035">
    <property type="term" value="F:protein-disulfide reductase activity"/>
    <property type="evidence" value="ECO:0007669"/>
    <property type="project" value="UniProtKB-UniRule"/>
</dbReference>
<dbReference type="GO" id="GO:0005829">
    <property type="term" value="C:cytosol"/>
    <property type="evidence" value="ECO:0007669"/>
    <property type="project" value="TreeGrafter"/>
</dbReference>
<protein>
    <recommendedName>
        <fullName evidence="2 7">Thioredoxin</fullName>
    </recommendedName>
</protein>
<gene>
    <name evidence="12" type="ORF">FC07_GL000383</name>
</gene>
<evidence type="ECO:0000256" key="3">
    <source>
        <dbReference type="ARBA" id="ARBA00022448"/>
    </source>
</evidence>
<keyword evidence="6 10" id="KW-0676">Redox-active center</keyword>
<feature type="disulfide bond" description="Redox-active" evidence="10">
    <location>
        <begin position="28"/>
        <end position="31"/>
    </location>
</feature>
<dbReference type="Gene3D" id="3.40.30.10">
    <property type="entry name" value="Glutaredoxin"/>
    <property type="match status" value="1"/>
</dbReference>
<reference evidence="12 13" key="1">
    <citation type="journal article" date="2015" name="Genome Announc.">
        <title>Expanding the biotechnology potential of lactobacilli through comparative genomics of 213 strains and associated genera.</title>
        <authorList>
            <person name="Sun Z."/>
            <person name="Harris H.M."/>
            <person name="McCann A."/>
            <person name="Guo C."/>
            <person name="Argimon S."/>
            <person name="Zhang W."/>
            <person name="Yang X."/>
            <person name="Jeffery I.B."/>
            <person name="Cooney J.C."/>
            <person name="Kagawa T.F."/>
            <person name="Liu W."/>
            <person name="Song Y."/>
            <person name="Salvetti E."/>
            <person name="Wrobel A."/>
            <person name="Rasinkangas P."/>
            <person name="Parkhill J."/>
            <person name="Rea M.C."/>
            <person name="O'Sullivan O."/>
            <person name="Ritari J."/>
            <person name="Douillard F.P."/>
            <person name="Paul Ross R."/>
            <person name="Yang R."/>
            <person name="Briner A.E."/>
            <person name="Felis G.E."/>
            <person name="de Vos W.M."/>
            <person name="Barrangou R."/>
            <person name="Klaenhammer T.R."/>
            <person name="Caufield P.W."/>
            <person name="Cui Y."/>
            <person name="Zhang H."/>
            <person name="O'Toole P.W."/>
        </authorList>
    </citation>
    <scope>NUCLEOTIDE SEQUENCE [LARGE SCALE GENOMIC DNA]</scope>
    <source>
        <strain evidence="12 13">DSM 20003</strain>
    </source>
</reference>
<feature type="site" description="Contributes to redox potential value" evidence="9">
    <location>
        <position position="29"/>
    </location>
</feature>
<evidence type="ECO:0000313" key="13">
    <source>
        <dbReference type="Proteomes" id="UP000051461"/>
    </source>
</evidence>
<evidence type="ECO:0000256" key="1">
    <source>
        <dbReference type="ARBA" id="ARBA00008987"/>
    </source>
</evidence>
<name>A0A0R1GKW9_9LACO</name>
<dbReference type="GO" id="GO:0045454">
    <property type="term" value="P:cell redox homeostasis"/>
    <property type="evidence" value="ECO:0007669"/>
    <property type="project" value="TreeGrafter"/>
</dbReference>
<dbReference type="InterPro" id="IPR013766">
    <property type="entry name" value="Thioredoxin_domain"/>
</dbReference>
<keyword evidence="4" id="KW-0249">Electron transport</keyword>
<dbReference type="CDD" id="cd02947">
    <property type="entry name" value="TRX_family"/>
    <property type="match status" value="1"/>
</dbReference>
<dbReference type="PROSITE" id="PS00194">
    <property type="entry name" value="THIOREDOXIN_1"/>
    <property type="match status" value="1"/>
</dbReference>
<evidence type="ECO:0000256" key="9">
    <source>
        <dbReference type="PIRSR" id="PIRSR000077-1"/>
    </source>
</evidence>
<proteinExistence type="inferred from homology"/>
<comment type="similarity">
    <text evidence="1 8">Belongs to the thioredoxin family.</text>
</comment>
<comment type="caution">
    <text evidence="12">The sequence shown here is derived from an EMBL/GenBank/DDBJ whole genome shotgun (WGS) entry which is preliminary data.</text>
</comment>
<evidence type="ECO:0000256" key="5">
    <source>
        <dbReference type="ARBA" id="ARBA00023157"/>
    </source>
</evidence>
<evidence type="ECO:0000259" key="11">
    <source>
        <dbReference type="PROSITE" id="PS51352"/>
    </source>
</evidence>
<dbReference type="InterPro" id="IPR036249">
    <property type="entry name" value="Thioredoxin-like_sf"/>
</dbReference>
<dbReference type="EMBL" id="AZDA01000090">
    <property type="protein sequence ID" value="KRK34632.1"/>
    <property type="molecule type" value="Genomic_DNA"/>
</dbReference>
<accession>A0A0R1GKW9</accession>
<evidence type="ECO:0000313" key="12">
    <source>
        <dbReference type="EMBL" id="KRK34632.1"/>
    </source>
</evidence>
<evidence type="ECO:0000256" key="2">
    <source>
        <dbReference type="ARBA" id="ARBA00020570"/>
    </source>
</evidence>
<keyword evidence="5 10" id="KW-1015">Disulfide bond</keyword>
<dbReference type="PANTHER" id="PTHR45663">
    <property type="entry name" value="GEO12009P1"/>
    <property type="match status" value="1"/>
</dbReference>
<dbReference type="Proteomes" id="UP000051461">
    <property type="component" value="Unassembled WGS sequence"/>
</dbReference>
<feature type="domain" description="Thioredoxin" evidence="11">
    <location>
        <begin position="1"/>
        <end position="103"/>
    </location>
</feature>